<name>A0A1J3F144_NOCCA</name>
<dbReference type="EMBL" id="GEVL01013708">
    <property type="protein sequence ID" value="JAU63633.1"/>
    <property type="molecule type" value="Transcribed_RNA"/>
</dbReference>
<dbReference type="EMBL" id="GEVK01016680">
    <property type="protein sequence ID" value="JAU36152.1"/>
    <property type="molecule type" value="Transcribed_RNA"/>
</dbReference>
<organism evidence="1">
    <name type="scientific">Noccaea caerulescens</name>
    <name type="common">Alpine penny-cress</name>
    <name type="synonym">Thlaspi caerulescens</name>
    <dbReference type="NCBI Taxonomy" id="107243"/>
    <lineage>
        <taxon>Eukaryota</taxon>
        <taxon>Viridiplantae</taxon>
        <taxon>Streptophyta</taxon>
        <taxon>Embryophyta</taxon>
        <taxon>Tracheophyta</taxon>
        <taxon>Spermatophyta</taxon>
        <taxon>Magnoliopsida</taxon>
        <taxon>eudicotyledons</taxon>
        <taxon>Gunneridae</taxon>
        <taxon>Pentapetalae</taxon>
        <taxon>rosids</taxon>
        <taxon>malvids</taxon>
        <taxon>Brassicales</taxon>
        <taxon>Brassicaceae</taxon>
        <taxon>Coluteocarpeae</taxon>
        <taxon>Noccaea</taxon>
    </lineage>
</organism>
<evidence type="ECO:0000313" key="2">
    <source>
        <dbReference type="EMBL" id="JAU63633.1"/>
    </source>
</evidence>
<proteinExistence type="predicted"/>
<evidence type="ECO:0000313" key="1">
    <source>
        <dbReference type="EMBL" id="JAU36152.1"/>
    </source>
</evidence>
<sequence>MVEVKMMVTVEAEVDMVEAEVEAEVTGMEEAKVIGMVEAEVTGMEEVEVMVMEEVEVTGMRVVEVDMAEEEGMVEDVVGWVMVVVQGVVLITKTKPKLSHFPVT</sequence>
<reference evidence="1" key="1">
    <citation type="submission" date="2016-07" db="EMBL/GenBank/DDBJ databases">
        <title>De novo transcriptome assembly of four accessions of the metal hyperaccumulator plant Noccaea caerulescens.</title>
        <authorList>
            <person name="Blande D."/>
            <person name="Halimaa P."/>
            <person name="Tervahauta A.I."/>
            <person name="Aarts M.G."/>
            <person name="Karenlampi S.O."/>
        </authorList>
    </citation>
    <scope>NUCLEOTIDE SEQUENCE</scope>
</reference>
<protein>
    <submittedName>
        <fullName evidence="1">Uncharacterized protein</fullName>
    </submittedName>
</protein>
<dbReference type="AlphaFoldDB" id="A0A1J3F144"/>
<gene>
    <name evidence="1" type="ORF">LC_TR14548_c0_g1_i1_g.49582</name>
    <name evidence="2" type="ORF">LE_TR18487_c0_g1_i1_g.59537</name>
</gene>
<accession>A0A1J3F144</accession>